<name>A0ACB8TI21_9AGAM</name>
<dbReference type="EMBL" id="MU277188">
    <property type="protein sequence ID" value="KAI0068119.1"/>
    <property type="molecule type" value="Genomic_DNA"/>
</dbReference>
<keyword evidence="2" id="KW-1185">Reference proteome</keyword>
<organism evidence="1 2">
    <name type="scientific">Artomyces pyxidatus</name>
    <dbReference type="NCBI Taxonomy" id="48021"/>
    <lineage>
        <taxon>Eukaryota</taxon>
        <taxon>Fungi</taxon>
        <taxon>Dikarya</taxon>
        <taxon>Basidiomycota</taxon>
        <taxon>Agaricomycotina</taxon>
        <taxon>Agaricomycetes</taxon>
        <taxon>Russulales</taxon>
        <taxon>Auriscalpiaceae</taxon>
        <taxon>Artomyces</taxon>
    </lineage>
</organism>
<accession>A0ACB8TI21</accession>
<comment type="caution">
    <text evidence="1">The sequence shown here is derived from an EMBL/GenBank/DDBJ whole genome shotgun (WGS) entry which is preliminary data.</text>
</comment>
<gene>
    <name evidence="1" type="ORF">BV25DRAFT_522987</name>
</gene>
<sequence>MADRTAKSHAHISQRARPRDAPDRKVVFKSVLANPFHVPWPTMPENVQNSILAHLMTLLDGISAFHTARDDAHRRKRKADWAARSSKKRKRNPSAGGMMGGGNPEPSTTTDASHVSNPEPATAPPLSPPVILDHLTIGINEVTKAVEQQVQRARRVNAHAGDADNPQPGAQHSPIKYVFVCRADVNPPALIAHFPQLVAACNSTTVPPTGSNPHIKIVPLPPGAETSLAAALGLRRVAVIAIDGELPGVSDMQPLLDSVPTLYASWMAGSIANDATSMEPTHIKQLRTTTPKDMRAAKEERAKGRAAAKDRKKQAKVESQKVRAPPLVP</sequence>
<dbReference type="Proteomes" id="UP000814140">
    <property type="component" value="Unassembled WGS sequence"/>
</dbReference>
<protein>
    <submittedName>
        <fullName evidence="1">Uncharacterized protein</fullName>
    </submittedName>
</protein>
<proteinExistence type="predicted"/>
<reference evidence="1" key="2">
    <citation type="journal article" date="2022" name="New Phytol.">
        <title>Evolutionary transition to the ectomycorrhizal habit in the genomes of a hyperdiverse lineage of mushroom-forming fungi.</title>
        <authorList>
            <person name="Looney B."/>
            <person name="Miyauchi S."/>
            <person name="Morin E."/>
            <person name="Drula E."/>
            <person name="Courty P.E."/>
            <person name="Kohler A."/>
            <person name="Kuo A."/>
            <person name="LaButti K."/>
            <person name="Pangilinan J."/>
            <person name="Lipzen A."/>
            <person name="Riley R."/>
            <person name="Andreopoulos W."/>
            <person name="He G."/>
            <person name="Johnson J."/>
            <person name="Nolan M."/>
            <person name="Tritt A."/>
            <person name="Barry K.W."/>
            <person name="Grigoriev I.V."/>
            <person name="Nagy L.G."/>
            <person name="Hibbett D."/>
            <person name="Henrissat B."/>
            <person name="Matheny P.B."/>
            <person name="Labbe J."/>
            <person name="Martin F.M."/>
        </authorList>
    </citation>
    <scope>NUCLEOTIDE SEQUENCE</scope>
    <source>
        <strain evidence="1">HHB10654</strain>
    </source>
</reference>
<evidence type="ECO:0000313" key="2">
    <source>
        <dbReference type="Proteomes" id="UP000814140"/>
    </source>
</evidence>
<evidence type="ECO:0000313" key="1">
    <source>
        <dbReference type="EMBL" id="KAI0068119.1"/>
    </source>
</evidence>
<reference evidence="1" key="1">
    <citation type="submission" date="2021-03" db="EMBL/GenBank/DDBJ databases">
        <authorList>
            <consortium name="DOE Joint Genome Institute"/>
            <person name="Ahrendt S."/>
            <person name="Looney B.P."/>
            <person name="Miyauchi S."/>
            <person name="Morin E."/>
            <person name="Drula E."/>
            <person name="Courty P.E."/>
            <person name="Chicoki N."/>
            <person name="Fauchery L."/>
            <person name="Kohler A."/>
            <person name="Kuo A."/>
            <person name="Labutti K."/>
            <person name="Pangilinan J."/>
            <person name="Lipzen A."/>
            <person name="Riley R."/>
            <person name="Andreopoulos W."/>
            <person name="He G."/>
            <person name="Johnson J."/>
            <person name="Barry K.W."/>
            <person name="Grigoriev I.V."/>
            <person name="Nagy L."/>
            <person name="Hibbett D."/>
            <person name="Henrissat B."/>
            <person name="Matheny P.B."/>
            <person name="Labbe J."/>
            <person name="Martin F."/>
        </authorList>
    </citation>
    <scope>NUCLEOTIDE SEQUENCE</scope>
    <source>
        <strain evidence="1">HHB10654</strain>
    </source>
</reference>